<accession>A1VM88</accession>
<feature type="signal peptide" evidence="1">
    <location>
        <begin position="1"/>
        <end position="24"/>
    </location>
</feature>
<gene>
    <name evidence="3" type="ordered locus">Pnap_1452</name>
</gene>
<keyword evidence="1" id="KW-0732">Signal</keyword>
<name>A1VM88_POLNA</name>
<organism evidence="3 4">
    <name type="scientific">Polaromonas naphthalenivorans (strain CJ2)</name>
    <dbReference type="NCBI Taxonomy" id="365044"/>
    <lineage>
        <taxon>Bacteria</taxon>
        <taxon>Pseudomonadati</taxon>
        <taxon>Pseudomonadota</taxon>
        <taxon>Betaproteobacteria</taxon>
        <taxon>Burkholderiales</taxon>
        <taxon>Comamonadaceae</taxon>
        <taxon>Polaromonas</taxon>
    </lineage>
</organism>
<proteinExistence type="predicted"/>
<dbReference type="KEGG" id="pna:Pnap_1452"/>
<keyword evidence="4" id="KW-1185">Reference proteome</keyword>
<protein>
    <recommendedName>
        <fullName evidence="2">Chalcone isomerase domain-containing protein</fullName>
    </recommendedName>
</protein>
<dbReference type="AlphaFoldDB" id="A1VM88"/>
<evidence type="ECO:0000313" key="3">
    <source>
        <dbReference type="EMBL" id="ABM36766.1"/>
    </source>
</evidence>
<evidence type="ECO:0000313" key="4">
    <source>
        <dbReference type="Proteomes" id="UP000000644"/>
    </source>
</evidence>
<feature type="domain" description="Chalcone isomerase" evidence="2">
    <location>
        <begin position="36"/>
        <end position="176"/>
    </location>
</feature>
<dbReference type="Pfam" id="PF16036">
    <property type="entry name" value="Chalcone_3"/>
    <property type="match status" value="1"/>
</dbReference>
<reference evidence="4" key="1">
    <citation type="journal article" date="2009" name="Environ. Microbiol.">
        <title>The genome of Polaromonas naphthalenivorans strain CJ2, isolated from coal tar-contaminated sediment, reveals physiological and metabolic versatility and evolution through extensive horizontal gene transfer.</title>
        <authorList>
            <person name="Yagi J.M."/>
            <person name="Sims D."/>
            <person name="Brettin T."/>
            <person name="Bruce D."/>
            <person name="Madsen E.L."/>
        </authorList>
    </citation>
    <scope>NUCLEOTIDE SEQUENCE [LARGE SCALE GENOMIC DNA]</scope>
    <source>
        <strain evidence="4">CJ2</strain>
    </source>
</reference>
<feature type="chain" id="PRO_5002639655" description="Chalcone isomerase domain-containing protein" evidence="1">
    <location>
        <begin position="25"/>
        <end position="184"/>
    </location>
</feature>
<dbReference type="Proteomes" id="UP000000644">
    <property type="component" value="Chromosome"/>
</dbReference>
<dbReference type="HOGENOM" id="CLU_102167_1_0_4"/>
<evidence type="ECO:0000259" key="2">
    <source>
        <dbReference type="Pfam" id="PF16036"/>
    </source>
</evidence>
<sequence>MKNIAAGARAVCATALFFLMNVGAQPAETGTPLPGMQLAGQGSLRFLGFEIYRARLWVSPGFQPEDYAAHPLALELAYRRDFTAQAIAQRSIEEMRRVGPFTAQQATRWQQALQAALPDVKAGDRLTGLYRPGAGTVFQLQGRTVGEVADPAFARLFFGIWLSPQTSEPGLRQSLLAARTPGQP</sequence>
<evidence type="ECO:0000256" key="1">
    <source>
        <dbReference type="SAM" id="SignalP"/>
    </source>
</evidence>
<dbReference type="STRING" id="365044.Pnap_1452"/>
<dbReference type="eggNOG" id="COG3572">
    <property type="taxonomic scope" value="Bacteria"/>
</dbReference>
<dbReference type="EMBL" id="CP000529">
    <property type="protein sequence ID" value="ABM36766.1"/>
    <property type="molecule type" value="Genomic_DNA"/>
</dbReference>
<dbReference type="InterPro" id="IPR016087">
    <property type="entry name" value="Chalcone_isomerase"/>
</dbReference>